<dbReference type="Pfam" id="PF00334">
    <property type="entry name" value="NDK"/>
    <property type="match status" value="1"/>
</dbReference>
<dbReference type="Gene3D" id="3.30.70.141">
    <property type="entry name" value="Nucleoside diphosphate kinase-like domain"/>
    <property type="match status" value="1"/>
</dbReference>
<gene>
    <name evidence="8" type="ORF">ACHAWU_002501</name>
</gene>
<evidence type="ECO:0000256" key="6">
    <source>
        <dbReference type="PROSITE-ProRule" id="PRU00706"/>
    </source>
</evidence>
<organism evidence="8 9">
    <name type="scientific">Discostella pseudostelligera</name>
    <dbReference type="NCBI Taxonomy" id="259834"/>
    <lineage>
        <taxon>Eukaryota</taxon>
        <taxon>Sar</taxon>
        <taxon>Stramenopiles</taxon>
        <taxon>Ochrophyta</taxon>
        <taxon>Bacillariophyta</taxon>
        <taxon>Coscinodiscophyceae</taxon>
        <taxon>Thalassiosirophycidae</taxon>
        <taxon>Stephanodiscales</taxon>
        <taxon>Stephanodiscaceae</taxon>
        <taxon>Discostella</taxon>
    </lineage>
</organism>
<keyword evidence="9" id="KW-1185">Reference proteome</keyword>
<name>A0ABD3MB98_9STRA</name>
<dbReference type="PROSITE" id="PS51336">
    <property type="entry name" value="DM10"/>
    <property type="match status" value="1"/>
</dbReference>
<dbReference type="InterPro" id="IPR037993">
    <property type="entry name" value="NDPk7B"/>
</dbReference>
<dbReference type="GO" id="GO:0005856">
    <property type="term" value="C:cytoskeleton"/>
    <property type="evidence" value="ECO:0007669"/>
    <property type="project" value="UniProtKB-SubCell"/>
</dbReference>
<feature type="domain" description="DM10" evidence="7">
    <location>
        <begin position="4"/>
        <end position="93"/>
    </location>
</feature>
<dbReference type="SUPFAM" id="SSF54919">
    <property type="entry name" value="Nucleoside diphosphate kinase, NDK"/>
    <property type="match status" value="1"/>
</dbReference>
<dbReference type="PANTHER" id="PTHR43109:SF2">
    <property type="entry name" value="NUCLEOSIDE DIPHOSPHATE KINASE 7"/>
    <property type="match status" value="1"/>
</dbReference>
<dbReference type="SMART" id="SM00562">
    <property type="entry name" value="NDK"/>
    <property type="match status" value="1"/>
</dbReference>
<comment type="subcellular location">
    <subcellularLocation>
        <location evidence="1">Cell projection</location>
        <location evidence="1">Cilium</location>
    </subcellularLocation>
    <subcellularLocation>
        <location evidence="2">Cytoplasm</location>
        <location evidence="2">Cytoskeleton</location>
    </subcellularLocation>
</comment>
<protein>
    <recommendedName>
        <fullName evidence="7">DM10 domain-containing protein</fullName>
    </recommendedName>
</protein>
<dbReference type="InterPro" id="IPR034907">
    <property type="entry name" value="NDK-like_dom"/>
</dbReference>
<evidence type="ECO:0000256" key="4">
    <source>
        <dbReference type="ARBA" id="ARBA00023212"/>
    </source>
</evidence>
<dbReference type="EMBL" id="JALLBG020000208">
    <property type="protein sequence ID" value="KAL3759231.1"/>
    <property type="molecule type" value="Genomic_DNA"/>
</dbReference>
<comment type="caution">
    <text evidence="6">Lacks conserved residue(s) required for the propagation of feature annotation.</text>
</comment>
<evidence type="ECO:0000256" key="5">
    <source>
        <dbReference type="ARBA" id="ARBA00023273"/>
    </source>
</evidence>
<dbReference type="InterPro" id="IPR036850">
    <property type="entry name" value="NDK-like_dom_sf"/>
</dbReference>
<dbReference type="GO" id="GO:0005929">
    <property type="term" value="C:cilium"/>
    <property type="evidence" value="ECO:0007669"/>
    <property type="project" value="UniProtKB-SubCell"/>
</dbReference>
<dbReference type="PROSITE" id="PS51374">
    <property type="entry name" value="NDPK_LIKE"/>
    <property type="match status" value="1"/>
</dbReference>
<proteinExistence type="inferred from homology"/>
<dbReference type="PANTHER" id="PTHR43109">
    <property type="entry name" value="NUCLEOSIDE DIPHOSPHATE KINASE 7"/>
    <property type="match status" value="1"/>
</dbReference>
<evidence type="ECO:0000313" key="8">
    <source>
        <dbReference type="EMBL" id="KAL3759231.1"/>
    </source>
</evidence>
<dbReference type="CDD" id="cd04412">
    <property type="entry name" value="NDPk7B"/>
    <property type="match status" value="1"/>
</dbReference>
<dbReference type="SMART" id="SM00676">
    <property type="entry name" value="DM10"/>
    <property type="match status" value="1"/>
</dbReference>
<evidence type="ECO:0000313" key="9">
    <source>
        <dbReference type="Proteomes" id="UP001530293"/>
    </source>
</evidence>
<dbReference type="Gene3D" id="2.30.29.170">
    <property type="match status" value="1"/>
</dbReference>
<keyword evidence="3" id="KW-0963">Cytoplasm</keyword>
<evidence type="ECO:0000259" key="7">
    <source>
        <dbReference type="PROSITE" id="PS51336"/>
    </source>
</evidence>
<evidence type="ECO:0000256" key="3">
    <source>
        <dbReference type="ARBA" id="ARBA00022490"/>
    </source>
</evidence>
<evidence type="ECO:0000256" key="1">
    <source>
        <dbReference type="ARBA" id="ARBA00004138"/>
    </source>
</evidence>
<dbReference type="InterPro" id="IPR006602">
    <property type="entry name" value="DM10_dom"/>
</dbReference>
<keyword evidence="4" id="KW-0206">Cytoskeleton</keyword>
<evidence type="ECO:0000256" key="2">
    <source>
        <dbReference type="ARBA" id="ARBA00004245"/>
    </source>
</evidence>
<comment type="similarity">
    <text evidence="6">Belongs to the NDK family.</text>
</comment>
<dbReference type="Proteomes" id="UP001530293">
    <property type="component" value="Unassembled WGS sequence"/>
</dbReference>
<sequence>MESDERILSFIAEWFDPQPQIIKRYLLKYHCSTNEVEMKDIQTKRSFLKKTKVPPTLKQSDFTLGARILLLARDLQLTEYADSTTRSLLESEDELTVCVLMPVSYESLGEVVSMMEMKGGLTLVNMKSISLRRDKEVHDVSKLLNVDIKEIVQPEPLVAMSFRGANSVAVVKTLIQSSSLVGHDARRINRLLVYPDNANEAIDYNNFFFVEKQFDTTATFEECTCCVIKPHAVKERLVGSILRDILSRGFVLSAVSMFRLERASAAEFLEVYGGVLPEYGEMVDEICSGSVVALEVRLKPQLGFASRSSGQDDQPLLGVVETFRAHAGPWDVNMTKDLFPDTIRAIFGRDRIRNAIHCTDLAKDGVLECEYFFRILADLLFA</sequence>
<accession>A0ABD3MB98</accession>
<dbReference type="AlphaFoldDB" id="A0ABD3MB98"/>
<keyword evidence="5" id="KW-0966">Cell projection</keyword>
<reference evidence="8 9" key="1">
    <citation type="submission" date="2024-10" db="EMBL/GenBank/DDBJ databases">
        <title>Updated reference genomes for cyclostephanoid diatoms.</title>
        <authorList>
            <person name="Roberts W.R."/>
            <person name="Alverson A.J."/>
        </authorList>
    </citation>
    <scope>NUCLEOTIDE SEQUENCE [LARGE SCALE GENOMIC DNA]</scope>
    <source>
        <strain evidence="8 9">AJA232-27</strain>
    </source>
</reference>
<comment type="caution">
    <text evidence="8">The sequence shown here is derived from an EMBL/GenBank/DDBJ whole genome shotgun (WGS) entry which is preliminary data.</text>
</comment>